<sequence length="363" mass="43061">MPKMLTPLLSSLYDKNTKLPSNRDYYLEAIEEIEATSISSQVYQKLKEKGQLEKTPLFFQVRLKQKYEETVFQNLFIKNQTDKLLEECEKGKIEVIPLKGVYFSQEYFGHLGARGTSDIDVLVKRESVEKTIKLVESLGYNQAERFIPGHFHCSFSKCIPGSSNPLTVEIHWNVVKTATSRFKIQELWEDSREVPGRTYVKRLSNQYLFYMICLHGWRHNLDSPKYYLDIIQLIYKFGKQLDIPQLFLDARRHGTYKRLVRTLSIVYGEFPILENMMKLPTKQKKRGRVNRYWDFIDYQFLSYDSFLHSLKEVHQWLFPAKVDIYIELNLPEKNQCYLKSLYFLYKKRVSKFTKVVTLSLRGE</sequence>
<dbReference type="InterPro" id="IPR039498">
    <property type="entry name" value="NTP_transf_5"/>
</dbReference>
<organism evidence="1 2">
    <name type="scientific">Exobacillus caeni</name>
    <dbReference type="NCBI Taxonomy" id="2574798"/>
    <lineage>
        <taxon>Bacteria</taxon>
        <taxon>Bacillati</taxon>
        <taxon>Bacillota</taxon>
        <taxon>Bacilli</taxon>
        <taxon>Bacillales</taxon>
        <taxon>Guptibacillaceae</taxon>
        <taxon>Exobacillus</taxon>
    </lineage>
</organism>
<dbReference type="Proteomes" id="UP000308230">
    <property type="component" value="Unassembled WGS sequence"/>
</dbReference>
<dbReference type="Pfam" id="PF14907">
    <property type="entry name" value="NTP_transf_5"/>
    <property type="match status" value="1"/>
</dbReference>
<evidence type="ECO:0000313" key="2">
    <source>
        <dbReference type="Proteomes" id="UP000308230"/>
    </source>
</evidence>
<reference evidence="1 2" key="1">
    <citation type="submission" date="2019-04" db="EMBL/GenBank/DDBJ databases">
        <title>Bacillus caeni sp. nov., a bacterium isolated from mangrove sediment.</title>
        <authorList>
            <person name="Huang H."/>
            <person name="Mo K."/>
            <person name="Hu Y."/>
        </authorList>
    </citation>
    <scope>NUCLEOTIDE SEQUENCE [LARGE SCALE GENOMIC DNA]</scope>
    <source>
        <strain evidence="1 2">HB172195</strain>
    </source>
</reference>
<name>A0A5R9F509_9BACL</name>
<keyword evidence="2" id="KW-1185">Reference proteome</keyword>
<gene>
    <name evidence="1" type="ORF">FCL54_19590</name>
</gene>
<dbReference type="AlphaFoldDB" id="A0A5R9F509"/>
<proteinExistence type="predicted"/>
<protein>
    <submittedName>
        <fullName evidence="1">Uncharacterized protein</fullName>
    </submittedName>
</protein>
<evidence type="ECO:0000313" key="1">
    <source>
        <dbReference type="EMBL" id="TLS35564.1"/>
    </source>
</evidence>
<dbReference type="EMBL" id="SWLG01000019">
    <property type="protein sequence ID" value="TLS35564.1"/>
    <property type="molecule type" value="Genomic_DNA"/>
</dbReference>
<accession>A0A5R9F509</accession>
<comment type="caution">
    <text evidence="1">The sequence shown here is derived from an EMBL/GenBank/DDBJ whole genome shotgun (WGS) entry which is preliminary data.</text>
</comment>
<dbReference type="OrthoDB" id="2659434at2"/>